<dbReference type="InterPro" id="IPR013780">
    <property type="entry name" value="Glyco_hydro_b"/>
</dbReference>
<evidence type="ECO:0008006" key="3">
    <source>
        <dbReference type="Google" id="ProtNLM"/>
    </source>
</evidence>
<organism evidence="1 2">
    <name type="scientific">Streptococcus alactolyticus</name>
    <dbReference type="NCBI Taxonomy" id="29389"/>
    <lineage>
        <taxon>Bacteria</taxon>
        <taxon>Bacillati</taxon>
        <taxon>Bacillota</taxon>
        <taxon>Bacilli</taxon>
        <taxon>Lactobacillales</taxon>
        <taxon>Streptococcaceae</taxon>
        <taxon>Streptococcus</taxon>
    </lineage>
</organism>
<keyword evidence="2" id="KW-1185">Reference proteome</keyword>
<name>A0ABY7LYG7_STRAY</name>
<dbReference type="RefSeq" id="WP_235300387.1">
    <property type="nucleotide sequence ID" value="NZ_CP114883.1"/>
</dbReference>
<evidence type="ECO:0000313" key="2">
    <source>
        <dbReference type="Proteomes" id="UP001212085"/>
    </source>
</evidence>
<reference evidence="1 2" key="1">
    <citation type="submission" date="2022-12" db="EMBL/GenBank/DDBJ databases">
        <title>Streptococcus alactolyticus LGM, complete genome.</title>
        <authorList>
            <person name="Liu Z."/>
            <person name="Mu C."/>
            <person name="Zhu W."/>
        </authorList>
    </citation>
    <scope>NUCLEOTIDE SEQUENCE [LARGE SCALE GENOMIC DNA]</scope>
    <source>
        <strain evidence="1 2">LGM</strain>
    </source>
</reference>
<dbReference type="GeneID" id="99820013"/>
<sequence>MASQVKTSSSLWHFYQKLIQIKKSPMHEALTFGKIDFLEDKDEDIFIYRRYDSQNSYFIVINFSEDVKILDKFKNRIEILLDNGQVKSFNNKLQLETYGAVLIKEKI</sequence>
<accession>A0ABY7LYG7</accession>
<protein>
    <recommendedName>
        <fullName evidence="3">Maltogenic Amylase C-terminal domain-containing protein</fullName>
    </recommendedName>
</protein>
<dbReference type="Gene3D" id="2.60.40.1180">
    <property type="entry name" value="Golgi alpha-mannosidase II"/>
    <property type="match status" value="1"/>
</dbReference>
<proteinExistence type="predicted"/>
<gene>
    <name evidence="1" type="ORF">O6R09_01355</name>
</gene>
<dbReference type="EMBL" id="CP114883">
    <property type="protein sequence ID" value="WBB06622.1"/>
    <property type="molecule type" value="Genomic_DNA"/>
</dbReference>
<dbReference type="Proteomes" id="UP001212085">
    <property type="component" value="Chromosome"/>
</dbReference>
<evidence type="ECO:0000313" key="1">
    <source>
        <dbReference type="EMBL" id="WBB06622.1"/>
    </source>
</evidence>
<dbReference type="SUPFAM" id="SSF51011">
    <property type="entry name" value="Glycosyl hydrolase domain"/>
    <property type="match status" value="1"/>
</dbReference>